<feature type="transmembrane region" description="Helical" evidence="1">
    <location>
        <begin position="455"/>
        <end position="476"/>
    </location>
</feature>
<keyword evidence="1" id="KW-1133">Transmembrane helix</keyword>
<feature type="transmembrane region" description="Helical" evidence="1">
    <location>
        <begin position="239"/>
        <end position="262"/>
    </location>
</feature>
<dbReference type="Proteomes" id="UP000007151">
    <property type="component" value="Unassembled WGS sequence"/>
</dbReference>
<organism evidence="3 4">
    <name type="scientific">Danaus plexippus plexippus</name>
    <dbReference type="NCBI Taxonomy" id="278856"/>
    <lineage>
        <taxon>Eukaryota</taxon>
        <taxon>Metazoa</taxon>
        <taxon>Ecdysozoa</taxon>
        <taxon>Arthropoda</taxon>
        <taxon>Hexapoda</taxon>
        <taxon>Insecta</taxon>
        <taxon>Pterygota</taxon>
        <taxon>Neoptera</taxon>
        <taxon>Endopterygota</taxon>
        <taxon>Lepidoptera</taxon>
        <taxon>Glossata</taxon>
        <taxon>Ditrysia</taxon>
        <taxon>Papilionoidea</taxon>
        <taxon>Nymphalidae</taxon>
        <taxon>Danainae</taxon>
        <taxon>Danaini</taxon>
        <taxon>Danaina</taxon>
        <taxon>Danaus</taxon>
        <taxon>Danaus</taxon>
    </lineage>
</organism>
<dbReference type="GO" id="GO:0016747">
    <property type="term" value="F:acyltransferase activity, transferring groups other than amino-acyl groups"/>
    <property type="evidence" value="ECO:0007669"/>
    <property type="project" value="InterPro"/>
</dbReference>
<reference evidence="3 4" key="1">
    <citation type="journal article" date="2011" name="Cell">
        <title>The monarch butterfly genome yields insights into long-distance migration.</title>
        <authorList>
            <person name="Zhan S."/>
            <person name="Merlin C."/>
            <person name="Boore J.L."/>
            <person name="Reppert S.M."/>
        </authorList>
    </citation>
    <scope>NUCLEOTIDE SEQUENCE [LARGE SCALE GENOMIC DNA]</scope>
    <source>
        <strain evidence="3">F-2</strain>
    </source>
</reference>
<evidence type="ECO:0000313" key="4">
    <source>
        <dbReference type="Proteomes" id="UP000007151"/>
    </source>
</evidence>
<comment type="caution">
    <text evidence="3">The sequence shown here is derived from an EMBL/GenBank/DDBJ whole genome shotgun (WGS) entry which is preliminary data.</text>
</comment>
<feature type="transmembrane region" description="Helical" evidence="1">
    <location>
        <begin position="131"/>
        <end position="153"/>
    </location>
</feature>
<accession>A0A212FMC6</accession>
<feature type="transmembrane region" description="Helical" evidence="1">
    <location>
        <begin position="198"/>
        <end position="219"/>
    </location>
</feature>
<feature type="transmembrane region" description="Helical" evidence="1">
    <location>
        <begin position="370"/>
        <end position="392"/>
    </location>
</feature>
<dbReference type="AlphaFoldDB" id="A0A212FMC6"/>
<dbReference type="KEGG" id="dpl:KGM_206815"/>
<dbReference type="PANTHER" id="PTHR11161">
    <property type="entry name" value="O-ACYLTRANSFERASE"/>
    <property type="match status" value="1"/>
</dbReference>
<dbReference type="EMBL" id="AGBW02007654">
    <property type="protein sequence ID" value="OWR54850.1"/>
    <property type="molecule type" value="Genomic_DNA"/>
</dbReference>
<protein>
    <recommendedName>
        <fullName evidence="2">Acyltransferase 3 domain-containing protein</fullName>
    </recommendedName>
</protein>
<dbReference type="Pfam" id="PF01757">
    <property type="entry name" value="Acyl_transf_3"/>
    <property type="match status" value="1"/>
</dbReference>
<dbReference type="InterPro" id="IPR002656">
    <property type="entry name" value="Acyl_transf_3_dom"/>
</dbReference>
<dbReference type="InterPro" id="IPR052728">
    <property type="entry name" value="O2_lipid_transport_reg"/>
</dbReference>
<proteinExistence type="predicted"/>
<feature type="transmembrane region" description="Helical" evidence="1">
    <location>
        <begin position="341"/>
        <end position="363"/>
    </location>
</feature>
<sequence length="596" mass="68340">MAVGAVALELTEEQYYKLPQLFELDNYEQCLSQHGTFCLGSFHLHSSRSNQLIRLLQEISAEKHRFNHTVIHRGYCLKSTCAHILGESHPQIFKDCVNNITKLKYDLGADLIHLEYCKSEEISKPIHTLDIIIASVLTLILLANIIGTAYDFFRDSNSKPNRYLMTFSLFANWNKLTATYQKEDQRLSALNPIHGMKVLTLMAVVLAHSIMAYHMTYLYNPSFFEKANLHPLSAIFNNGTAAVQTFILFSTFLLAYNLLLLLEREKEKKLSFSFWCKIILHRIISPIYLVVLGITATWRFHFGNGPLWWLAENEGEKCRRSGWTNALYINNFLRFDDSCLIQSWFLAVDMQLYVISSLLLLFLARRPRTAITVLGGLFVISVIGNFLAAYYLDLKTLVYIAHPEYIRIQYSGVISFWRHYAAPSSSAPAALLGLLLAFLYHLLKENGFDARNSTTLHILYRLSVPSMLAWILSGHFLKDATSPVMVSLYTALDRPVFTILVTVASIGFFFKIDKIWWQFLSWRGWHPLSRMSLCVLLTHWDLSLALIALRTTLSQASILEIGCHWLGSLFLTYCFSLPLHLMVELPMQKFLQAVFL</sequence>
<dbReference type="InParanoid" id="A0A212FMC6"/>
<keyword evidence="1" id="KW-0472">Membrane</keyword>
<name>A0A212FMC6_DANPL</name>
<feature type="transmembrane region" description="Helical" evidence="1">
    <location>
        <begin position="565"/>
        <end position="583"/>
    </location>
</feature>
<feature type="transmembrane region" description="Helical" evidence="1">
    <location>
        <begin position="283"/>
        <end position="300"/>
    </location>
</feature>
<feature type="transmembrane region" description="Helical" evidence="1">
    <location>
        <begin position="425"/>
        <end position="443"/>
    </location>
</feature>
<evidence type="ECO:0000313" key="3">
    <source>
        <dbReference type="EMBL" id="OWR54850.1"/>
    </source>
</evidence>
<feature type="domain" description="Acyltransferase 3" evidence="2">
    <location>
        <begin position="193"/>
        <end position="578"/>
    </location>
</feature>
<dbReference type="PANTHER" id="PTHR11161:SF22">
    <property type="entry name" value="ACYLTRANSFERASE 3 DOMAIN-CONTAINING PROTEIN-RELATED"/>
    <property type="match status" value="1"/>
</dbReference>
<evidence type="ECO:0000256" key="1">
    <source>
        <dbReference type="SAM" id="Phobius"/>
    </source>
</evidence>
<keyword evidence="4" id="KW-1185">Reference proteome</keyword>
<dbReference type="eggNOG" id="KOG3700">
    <property type="taxonomic scope" value="Eukaryota"/>
</dbReference>
<feature type="transmembrane region" description="Helical" evidence="1">
    <location>
        <begin position="496"/>
        <end position="512"/>
    </location>
</feature>
<gene>
    <name evidence="3" type="ORF">KGM_206815</name>
</gene>
<evidence type="ECO:0000259" key="2">
    <source>
        <dbReference type="Pfam" id="PF01757"/>
    </source>
</evidence>
<keyword evidence="1" id="KW-0812">Transmembrane</keyword>